<reference evidence="3 4" key="1">
    <citation type="submission" date="2021-05" db="EMBL/GenBank/DDBJ databases">
        <title>Mycobacterium acidophilum sp. nov., an extremely acid-tolerant member of the genus Mycobacterium.</title>
        <authorList>
            <person name="Xia J."/>
        </authorList>
    </citation>
    <scope>NUCLEOTIDE SEQUENCE [LARGE SCALE GENOMIC DNA]</scope>
    <source>
        <strain evidence="3 4">M1</strain>
    </source>
</reference>
<name>A0ABS5RFN2_9MYCO</name>
<feature type="domain" description="Peptidase M15C" evidence="2">
    <location>
        <begin position="174"/>
        <end position="252"/>
    </location>
</feature>
<evidence type="ECO:0000313" key="3">
    <source>
        <dbReference type="EMBL" id="MBS9533080.1"/>
    </source>
</evidence>
<gene>
    <name evidence="3" type="ORF">KIH27_05690</name>
</gene>
<keyword evidence="4" id="KW-1185">Reference proteome</keyword>
<dbReference type="Gene3D" id="3.30.1380.10">
    <property type="match status" value="1"/>
</dbReference>
<evidence type="ECO:0000259" key="2">
    <source>
        <dbReference type="Pfam" id="PF13539"/>
    </source>
</evidence>
<dbReference type="InterPro" id="IPR009045">
    <property type="entry name" value="Zn_M74/Hedgehog-like"/>
</dbReference>
<dbReference type="InterPro" id="IPR039561">
    <property type="entry name" value="Peptidase_M15C"/>
</dbReference>
<evidence type="ECO:0000313" key="4">
    <source>
        <dbReference type="Proteomes" id="UP001519535"/>
    </source>
</evidence>
<protein>
    <submittedName>
        <fullName evidence="3">M15 family metallopeptidase</fullName>
    </submittedName>
</protein>
<dbReference type="Proteomes" id="UP001519535">
    <property type="component" value="Unassembled WGS sequence"/>
</dbReference>
<dbReference type="EMBL" id="JAHCLR010000006">
    <property type="protein sequence ID" value="MBS9533080.1"/>
    <property type="molecule type" value="Genomic_DNA"/>
</dbReference>
<dbReference type="SUPFAM" id="SSF55166">
    <property type="entry name" value="Hedgehog/DD-peptidase"/>
    <property type="match status" value="1"/>
</dbReference>
<proteinExistence type="predicted"/>
<dbReference type="Pfam" id="PF13539">
    <property type="entry name" value="Peptidase_M15_4"/>
    <property type="match status" value="1"/>
</dbReference>
<comment type="caution">
    <text evidence="3">The sequence shown here is derived from an EMBL/GenBank/DDBJ whole genome shotgun (WGS) entry which is preliminary data.</text>
</comment>
<sequence>MTSGYPSLPAFAGPCASLRRIATRTPLRRRVAELTILAVICGVLPQCAAPEPPPEPPATASAAPPVDTPPQPAVVTPVTAADLGASWHPGCPVSPAQLRRVTLTHLGFDAKPHRGQLIVHAQLVDQVVTVFDQLYRLGFPIEKMRTAAAYPHASDELSMEDDNTSAFNCRRIPGSGSWALHAYGRAIDVNPLLNPSVTGTRIEPVNAAVYTDRHRIEPGLLHAGDPAVRAFTDRGWAWGGAWRSPVDYQHFERR</sequence>
<organism evidence="3 4">
    <name type="scientific">Mycolicibacter acidiphilus</name>
    <dbReference type="NCBI Taxonomy" id="2835306"/>
    <lineage>
        <taxon>Bacteria</taxon>
        <taxon>Bacillati</taxon>
        <taxon>Actinomycetota</taxon>
        <taxon>Actinomycetes</taxon>
        <taxon>Mycobacteriales</taxon>
        <taxon>Mycobacteriaceae</taxon>
        <taxon>Mycolicibacter</taxon>
    </lineage>
</organism>
<feature type="region of interest" description="Disordered" evidence="1">
    <location>
        <begin position="50"/>
        <end position="73"/>
    </location>
</feature>
<evidence type="ECO:0000256" key="1">
    <source>
        <dbReference type="SAM" id="MobiDB-lite"/>
    </source>
</evidence>
<accession>A0ABS5RFN2</accession>